<feature type="region of interest" description="Disordered" evidence="8">
    <location>
        <begin position="321"/>
        <end position="397"/>
    </location>
</feature>
<feature type="compositionally biased region" description="Low complexity" evidence="8">
    <location>
        <begin position="362"/>
        <end position="372"/>
    </location>
</feature>
<sequence>MVNHFATTTVQLAAGLFLLLSIKHISNNFEILPSINYPVTKPYISFDQVPGWRVANAISIDNEIIGEPDIECLEDEIRIWVKTRKIFAGRIYAKGRAELEDCYKDDFANQKTRKPHFDLQFGACDFLSQIDPRGMYYGITVVVSFHPLFITKVDQAYHVKCFFEEANKGLTAELGVSMIPTTELEARHGIPGCSYSIHSSTIDELDAGRPAGQPIQFARVGDRVLHQWHCNDQMYGVLINNCYVTDGFGKKSDVIDDKGCPIDPILITGIRYSSDLQRAYAESSVFKFADKPGVWFFCQVQMCMKKHGMCDGITPPSCGSMSRLISAPGGDDNGFEEEKPQRQTKKPPVQDYDYENEKPVKTTRAPPRKTTPSNDYDYDNESPKLHSPNSHSYNSVTPPLDYETVTLTAFSPPINPATVGTSTQESVSKTFETEDDLASSVTSEPKSKKIGKSDYNDYDEVTIPPNLTDLLANLPDDISSDSIQKMLRDSVDNPKALLAEFGKLMKSKKMKSDSKKYRSRNLRELKPGDLRSGEKIDQIEVDWTSTRRRDVPSIPEFDGNTKYDKPMLAGQLLIFDLDEEPPSDVGMQKASKSAASACSISKDGLLAVFAGFGALLAALIAIIAFLSLRLRSQLSPIGQTTTIFKQFQCAQKRFFESS</sequence>
<evidence type="ECO:0000256" key="7">
    <source>
        <dbReference type="ARBA" id="ARBA00023136"/>
    </source>
</evidence>
<evidence type="ECO:0000256" key="6">
    <source>
        <dbReference type="ARBA" id="ARBA00022989"/>
    </source>
</evidence>
<evidence type="ECO:0000313" key="12">
    <source>
        <dbReference type="EMBL" id="UMM11317.1"/>
    </source>
</evidence>
<dbReference type="InterPro" id="IPR057475">
    <property type="entry name" value="CUT_C"/>
</dbReference>
<comment type="subcellular location">
    <subcellularLocation>
        <location evidence="1">Cell membrane</location>
        <topology evidence="1">Single-pass type I membrane protein</topology>
    </subcellularLocation>
</comment>
<reference evidence="12 13" key="1">
    <citation type="submission" date="2022-04" db="EMBL/GenBank/DDBJ databases">
        <title>Chromosome-level reference genomes for two strains of Caenorhabditis briggsae: an improved platform for comparative genomics.</title>
        <authorList>
            <person name="Stevens L."/>
            <person name="Andersen E."/>
        </authorList>
    </citation>
    <scope>NUCLEOTIDE SEQUENCE [LARGE SCALE GENOMIC DNA]</scope>
    <source>
        <strain evidence="12">VX34</strain>
        <tissue evidence="12">Whole-organism</tissue>
    </source>
</reference>
<feature type="compositionally biased region" description="Polar residues" evidence="8">
    <location>
        <begin position="387"/>
        <end position="397"/>
    </location>
</feature>
<evidence type="ECO:0000256" key="9">
    <source>
        <dbReference type="SAM" id="Phobius"/>
    </source>
</evidence>
<evidence type="ECO:0000313" key="13">
    <source>
        <dbReference type="Proteomes" id="UP000829354"/>
    </source>
</evidence>
<evidence type="ECO:0000259" key="11">
    <source>
        <dbReference type="PROSITE" id="PS51034"/>
    </source>
</evidence>
<dbReference type="EMBL" id="CP092620">
    <property type="protein sequence ID" value="UMM11317.1"/>
    <property type="molecule type" value="Genomic_DNA"/>
</dbReference>
<keyword evidence="6 9" id="KW-1133">Transmembrane helix</keyword>
<evidence type="ECO:0000256" key="4">
    <source>
        <dbReference type="ARBA" id="ARBA00022692"/>
    </source>
</evidence>
<keyword evidence="4 9" id="KW-0812">Transmembrane</keyword>
<name>A0AAE9J2K7_CAEBR</name>
<protein>
    <recommendedName>
        <fullName evidence="11">ZP domain-containing protein</fullName>
    </recommendedName>
</protein>
<dbReference type="PANTHER" id="PTHR22907">
    <property type="entry name" value="GH04558P"/>
    <property type="match status" value="1"/>
</dbReference>
<evidence type="ECO:0000256" key="8">
    <source>
        <dbReference type="SAM" id="MobiDB-lite"/>
    </source>
</evidence>
<dbReference type="AlphaFoldDB" id="A0AAE9J2K7"/>
<dbReference type="Pfam" id="PF25301">
    <property type="entry name" value="CUT_C"/>
    <property type="match status" value="1"/>
</dbReference>
<dbReference type="SMART" id="SM00241">
    <property type="entry name" value="ZP"/>
    <property type="match status" value="1"/>
</dbReference>
<keyword evidence="7 9" id="KW-0472">Membrane</keyword>
<dbReference type="Proteomes" id="UP000829354">
    <property type="component" value="Chromosome I"/>
</dbReference>
<keyword evidence="13" id="KW-1185">Reference proteome</keyword>
<accession>A0AAE9J2K7</accession>
<dbReference type="GO" id="GO:0005886">
    <property type="term" value="C:plasma membrane"/>
    <property type="evidence" value="ECO:0007669"/>
    <property type="project" value="UniProtKB-SubCell"/>
</dbReference>
<proteinExistence type="predicted"/>
<evidence type="ECO:0000256" key="2">
    <source>
        <dbReference type="ARBA" id="ARBA00022460"/>
    </source>
</evidence>
<dbReference type="GO" id="GO:0042302">
    <property type="term" value="F:structural constituent of cuticle"/>
    <property type="evidence" value="ECO:0007669"/>
    <property type="project" value="UniProtKB-KW"/>
</dbReference>
<keyword evidence="2" id="KW-0193">Cuticle</keyword>
<feature type="signal peptide" evidence="10">
    <location>
        <begin position="1"/>
        <end position="28"/>
    </location>
</feature>
<dbReference type="InterPro" id="IPR001507">
    <property type="entry name" value="ZP_dom"/>
</dbReference>
<keyword evidence="5 10" id="KW-0732">Signal</keyword>
<gene>
    <name evidence="12" type="ORF">L5515_000665</name>
</gene>
<organism evidence="12 13">
    <name type="scientific">Caenorhabditis briggsae</name>
    <dbReference type="NCBI Taxonomy" id="6238"/>
    <lineage>
        <taxon>Eukaryota</taxon>
        <taxon>Metazoa</taxon>
        <taxon>Ecdysozoa</taxon>
        <taxon>Nematoda</taxon>
        <taxon>Chromadorea</taxon>
        <taxon>Rhabditida</taxon>
        <taxon>Rhabditina</taxon>
        <taxon>Rhabditomorpha</taxon>
        <taxon>Rhabditoidea</taxon>
        <taxon>Rhabditidae</taxon>
        <taxon>Peloderinae</taxon>
        <taxon>Caenorhabditis</taxon>
    </lineage>
</organism>
<dbReference type="Pfam" id="PF25057">
    <property type="entry name" value="CUT_N"/>
    <property type="match status" value="1"/>
</dbReference>
<evidence type="ECO:0000256" key="1">
    <source>
        <dbReference type="ARBA" id="ARBA00004251"/>
    </source>
</evidence>
<evidence type="ECO:0000256" key="5">
    <source>
        <dbReference type="ARBA" id="ARBA00022729"/>
    </source>
</evidence>
<evidence type="ECO:0000256" key="10">
    <source>
        <dbReference type="SAM" id="SignalP"/>
    </source>
</evidence>
<keyword evidence="3" id="KW-1003">Cell membrane</keyword>
<feature type="region of interest" description="Disordered" evidence="8">
    <location>
        <begin position="431"/>
        <end position="451"/>
    </location>
</feature>
<dbReference type="InterPro" id="IPR051962">
    <property type="entry name" value="Cuticlin"/>
</dbReference>
<evidence type="ECO:0000256" key="3">
    <source>
        <dbReference type="ARBA" id="ARBA00022475"/>
    </source>
</evidence>
<feature type="chain" id="PRO_5042033509" description="ZP domain-containing protein" evidence="10">
    <location>
        <begin position="29"/>
        <end position="658"/>
    </location>
</feature>
<dbReference type="PANTHER" id="PTHR22907:SF24">
    <property type="entry name" value="ZP DOMAIN-CONTAINING PROTEIN"/>
    <property type="match status" value="1"/>
</dbReference>
<dbReference type="InterPro" id="IPR056953">
    <property type="entry name" value="CUT_N"/>
</dbReference>
<feature type="transmembrane region" description="Helical" evidence="9">
    <location>
        <begin position="605"/>
        <end position="628"/>
    </location>
</feature>
<dbReference type="PROSITE" id="PS51034">
    <property type="entry name" value="ZP_2"/>
    <property type="match status" value="1"/>
</dbReference>
<feature type="domain" description="ZP" evidence="11">
    <location>
        <begin position="71"/>
        <end position="317"/>
    </location>
</feature>